<reference evidence="1" key="1">
    <citation type="submission" date="2021-05" db="EMBL/GenBank/DDBJ databases">
        <authorList>
            <person name="Scholz U."/>
            <person name="Mascher M."/>
            <person name="Fiebig A."/>
        </authorList>
    </citation>
    <scope>NUCLEOTIDE SEQUENCE [LARGE SCALE GENOMIC DNA]</scope>
</reference>
<accession>A0ACD5Z6D3</accession>
<evidence type="ECO:0000313" key="2">
    <source>
        <dbReference type="Proteomes" id="UP001732700"/>
    </source>
</evidence>
<protein>
    <submittedName>
        <fullName evidence="1">Uncharacterized protein</fullName>
    </submittedName>
</protein>
<evidence type="ECO:0000313" key="1">
    <source>
        <dbReference type="EnsemblPlants" id="AVESA.00010b.r2.6CG1101200.1.CDS.1"/>
    </source>
</evidence>
<sequence>MEQCGEGKLAKQIRNFGKRIRFEDWARGSWPRIRRLSADCSSCSRGKSGSPCAGRGPGRESSLRGLSPSMK</sequence>
<keyword evidence="2" id="KW-1185">Reference proteome</keyword>
<organism evidence="1 2">
    <name type="scientific">Avena sativa</name>
    <name type="common">Oat</name>
    <dbReference type="NCBI Taxonomy" id="4498"/>
    <lineage>
        <taxon>Eukaryota</taxon>
        <taxon>Viridiplantae</taxon>
        <taxon>Streptophyta</taxon>
        <taxon>Embryophyta</taxon>
        <taxon>Tracheophyta</taxon>
        <taxon>Spermatophyta</taxon>
        <taxon>Magnoliopsida</taxon>
        <taxon>Liliopsida</taxon>
        <taxon>Poales</taxon>
        <taxon>Poaceae</taxon>
        <taxon>BOP clade</taxon>
        <taxon>Pooideae</taxon>
        <taxon>Poodae</taxon>
        <taxon>Poeae</taxon>
        <taxon>Poeae Chloroplast Group 1 (Aveneae type)</taxon>
        <taxon>Aveninae</taxon>
        <taxon>Avena</taxon>
    </lineage>
</organism>
<dbReference type="EnsemblPlants" id="AVESA.00010b.r2.6CG1101200.1">
    <property type="protein sequence ID" value="AVESA.00010b.r2.6CG1101200.1.CDS.1"/>
    <property type="gene ID" value="AVESA.00010b.r2.6CG1101200"/>
</dbReference>
<dbReference type="Proteomes" id="UP001732700">
    <property type="component" value="Chromosome 6C"/>
</dbReference>
<name>A0ACD5Z6D3_AVESA</name>
<reference evidence="1" key="2">
    <citation type="submission" date="2025-09" db="UniProtKB">
        <authorList>
            <consortium name="EnsemblPlants"/>
        </authorList>
    </citation>
    <scope>IDENTIFICATION</scope>
</reference>
<proteinExistence type="predicted"/>